<dbReference type="Gene3D" id="1.10.3470.10">
    <property type="entry name" value="ABC transporter involved in vitamin B12 uptake, BtuC"/>
    <property type="match status" value="1"/>
</dbReference>
<reference evidence="8 9" key="1">
    <citation type="journal article" date="2016" name="Nat. Commun.">
        <title>Thousands of microbial genomes shed light on interconnected biogeochemical processes in an aquifer system.</title>
        <authorList>
            <person name="Anantharaman K."/>
            <person name="Brown C.T."/>
            <person name="Hug L.A."/>
            <person name="Sharon I."/>
            <person name="Castelle C.J."/>
            <person name="Probst A.J."/>
            <person name="Thomas B.C."/>
            <person name="Singh A."/>
            <person name="Wilkins M.J."/>
            <person name="Karaoz U."/>
            <person name="Brodie E.L."/>
            <person name="Williams K.H."/>
            <person name="Hubbard S.S."/>
            <person name="Banfield J.F."/>
        </authorList>
    </citation>
    <scope>NUCLEOTIDE SEQUENCE [LARGE SCALE GENOMIC DNA]</scope>
</reference>
<dbReference type="PANTHER" id="PTHR30477:SF0">
    <property type="entry name" value="METAL TRANSPORT SYSTEM MEMBRANE PROTEIN TM_0125-RELATED"/>
    <property type="match status" value="1"/>
</dbReference>
<feature type="transmembrane region" description="Helical" evidence="7">
    <location>
        <begin position="233"/>
        <end position="250"/>
    </location>
</feature>
<dbReference type="GO" id="GO:0043190">
    <property type="term" value="C:ATP-binding cassette (ABC) transporter complex"/>
    <property type="evidence" value="ECO:0007669"/>
    <property type="project" value="InterPro"/>
</dbReference>
<keyword evidence="5 7" id="KW-0472">Membrane</keyword>
<keyword evidence="3 6" id="KW-0812">Transmembrane</keyword>
<name>A0A1G2CLR7_9BACT</name>
<evidence type="ECO:0000256" key="7">
    <source>
        <dbReference type="SAM" id="Phobius"/>
    </source>
</evidence>
<dbReference type="PANTHER" id="PTHR30477">
    <property type="entry name" value="ABC-TRANSPORTER METAL-BINDING PROTEIN"/>
    <property type="match status" value="1"/>
</dbReference>
<evidence type="ECO:0000256" key="5">
    <source>
        <dbReference type="ARBA" id="ARBA00023136"/>
    </source>
</evidence>
<dbReference type="InterPro" id="IPR037294">
    <property type="entry name" value="ABC_BtuC-like"/>
</dbReference>
<evidence type="ECO:0000256" key="4">
    <source>
        <dbReference type="ARBA" id="ARBA00022989"/>
    </source>
</evidence>
<sequence>MVFDPLTITLALVAALCAGLVGSFALMKRIVLAGDVISHIALPGIGLAFLYHINPLLGGTVTLLLGTVLIWHLEKRTGLSTDAMIGVVFAASVAVGALVTPEEDLVEALFGGLASPTIYEFIIGLVLALLTIAFLLKFKDRLILTLFSPELAASSGVNVNRLNLLFLLVFSLTIVLGLKFLGALLVGSLIIIPAAIGRQLTHTLPSFLLASSLASIASVAAGMFFALAYGASLGPAVVTVAAALFGLSLLKKKR</sequence>
<keyword evidence="4 7" id="KW-1133">Transmembrane helix</keyword>
<dbReference type="Pfam" id="PF00950">
    <property type="entry name" value="ABC-3"/>
    <property type="match status" value="1"/>
</dbReference>
<feature type="transmembrane region" description="Helical" evidence="7">
    <location>
        <begin position="113"/>
        <end position="135"/>
    </location>
</feature>
<evidence type="ECO:0008006" key="10">
    <source>
        <dbReference type="Google" id="ProtNLM"/>
    </source>
</evidence>
<evidence type="ECO:0000313" key="8">
    <source>
        <dbReference type="EMBL" id="OGZ01680.1"/>
    </source>
</evidence>
<evidence type="ECO:0000256" key="3">
    <source>
        <dbReference type="ARBA" id="ARBA00022692"/>
    </source>
</evidence>
<dbReference type="SUPFAM" id="SSF81345">
    <property type="entry name" value="ABC transporter involved in vitamin B12 uptake, BtuC"/>
    <property type="match status" value="1"/>
</dbReference>
<dbReference type="GO" id="GO:0010043">
    <property type="term" value="P:response to zinc ion"/>
    <property type="evidence" value="ECO:0007669"/>
    <property type="project" value="TreeGrafter"/>
</dbReference>
<dbReference type="GO" id="GO:0055085">
    <property type="term" value="P:transmembrane transport"/>
    <property type="evidence" value="ECO:0007669"/>
    <property type="project" value="InterPro"/>
</dbReference>
<evidence type="ECO:0000256" key="6">
    <source>
        <dbReference type="RuleBase" id="RU003943"/>
    </source>
</evidence>
<protein>
    <recommendedName>
        <fullName evidence="10">ABC transporter</fullName>
    </recommendedName>
</protein>
<keyword evidence="6" id="KW-0813">Transport</keyword>
<proteinExistence type="inferred from homology"/>
<organism evidence="8 9">
    <name type="scientific">Candidatus Liptonbacteria bacterium RIFCSPLOWO2_01_FULL_56_20</name>
    <dbReference type="NCBI Taxonomy" id="1798652"/>
    <lineage>
        <taxon>Bacteria</taxon>
        <taxon>Candidatus Liptoniibacteriota</taxon>
    </lineage>
</organism>
<comment type="caution">
    <text evidence="8">The sequence shown here is derived from an EMBL/GenBank/DDBJ whole genome shotgun (WGS) entry which is preliminary data.</text>
</comment>
<dbReference type="AlphaFoldDB" id="A0A1G2CLR7"/>
<dbReference type="InterPro" id="IPR001626">
    <property type="entry name" value="ABC_TroCD"/>
</dbReference>
<dbReference type="STRING" id="1798652.A3A43_01335"/>
<gene>
    <name evidence="8" type="ORF">A3A43_01335</name>
</gene>
<evidence type="ECO:0000256" key="1">
    <source>
        <dbReference type="ARBA" id="ARBA00004141"/>
    </source>
</evidence>
<dbReference type="Proteomes" id="UP000178495">
    <property type="component" value="Unassembled WGS sequence"/>
</dbReference>
<evidence type="ECO:0000313" key="9">
    <source>
        <dbReference type="Proteomes" id="UP000178495"/>
    </source>
</evidence>
<feature type="transmembrane region" description="Helical" evidence="7">
    <location>
        <begin position="49"/>
        <end position="71"/>
    </location>
</feature>
<feature type="transmembrane region" description="Helical" evidence="7">
    <location>
        <begin position="165"/>
        <end position="192"/>
    </location>
</feature>
<feature type="transmembrane region" description="Helical" evidence="7">
    <location>
        <begin position="204"/>
        <end position="227"/>
    </location>
</feature>
<comment type="similarity">
    <text evidence="2 6">Belongs to the ABC-3 integral membrane protein family.</text>
</comment>
<dbReference type="EMBL" id="MHLC01000006">
    <property type="protein sequence ID" value="OGZ01680.1"/>
    <property type="molecule type" value="Genomic_DNA"/>
</dbReference>
<evidence type="ECO:0000256" key="2">
    <source>
        <dbReference type="ARBA" id="ARBA00008034"/>
    </source>
</evidence>
<comment type="subcellular location">
    <subcellularLocation>
        <location evidence="6">Cell membrane</location>
        <topology evidence="6">Multi-pass membrane protein</topology>
    </subcellularLocation>
    <subcellularLocation>
        <location evidence="1">Membrane</location>
        <topology evidence="1">Multi-pass membrane protein</topology>
    </subcellularLocation>
</comment>
<feature type="transmembrane region" description="Helical" evidence="7">
    <location>
        <begin position="83"/>
        <end position="101"/>
    </location>
</feature>
<accession>A0A1G2CLR7</accession>